<dbReference type="OrthoDB" id="192277at2"/>
<organism evidence="1 2">
    <name type="scientific">Pleomorphomonas diazotrophica</name>
    <dbReference type="NCBI Taxonomy" id="1166257"/>
    <lineage>
        <taxon>Bacteria</taxon>
        <taxon>Pseudomonadati</taxon>
        <taxon>Pseudomonadota</taxon>
        <taxon>Alphaproteobacteria</taxon>
        <taxon>Hyphomicrobiales</taxon>
        <taxon>Pleomorphomonadaceae</taxon>
        <taxon>Pleomorphomonas</taxon>
    </lineage>
</organism>
<keyword evidence="2" id="KW-1185">Reference proteome</keyword>
<dbReference type="GO" id="GO:0030151">
    <property type="term" value="F:molybdenum ion binding"/>
    <property type="evidence" value="ECO:0007669"/>
    <property type="project" value="InterPro"/>
</dbReference>
<reference evidence="1 2" key="1">
    <citation type="submission" date="2017-12" db="EMBL/GenBank/DDBJ databases">
        <title>Anaerobic carbon monoxide metabolism by Pleomorphomonas carboxyditropha sp. nov., a new mesophilic hydrogenogenic carboxidotroph.</title>
        <authorList>
            <person name="Esquivel-Elizondo S."/>
            <person name="Krajmalnik-Brown R."/>
        </authorList>
    </citation>
    <scope>NUCLEOTIDE SEQUENCE [LARGE SCALE GENOMIC DNA]</scope>
    <source>
        <strain evidence="1 2">R5-392</strain>
    </source>
</reference>
<gene>
    <name evidence="1" type="ORF">CXZ10_20920</name>
</gene>
<protein>
    <recommendedName>
        <fullName evidence="3">Nitrogen fixation protein NifQ</fullName>
    </recommendedName>
</protein>
<name>A0A1I4TI71_9HYPH</name>
<evidence type="ECO:0000313" key="2">
    <source>
        <dbReference type="Proteomes" id="UP000233491"/>
    </source>
</evidence>
<evidence type="ECO:0000313" key="1">
    <source>
        <dbReference type="EMBL" id="PKR87264.1"/>
    </source>
</evidence>
<accession>A0A1I4TI71</accession>
<dbReference type="RefSeq" id="WP_101291313.1">
    <property type="nucleotide sequence ID" value="NZ_FOUQ01000005.1"/>
</dbReference>
<dbReference type="GO" id="GO:0009399">
    <property type="term" value="P:nitrogen fixation"/>
    <property type="evidence" value="ECO:0007669"/>
    <property type="project" value="InterPro"/>
</dbReference>
<dbReference type="Pfam" id="PF04891">
    <property type="entry name" value="NifQ"/>
    <property type="match status" value="1"/>
</dbReference>
<dbReference type="EMBL" id="PJNW01000023">
    <property type="protein sequence ID" value="PKR87264.1"/>
    <property type="molecule type" value="Genomic_DNA"/>
</dbReference>
<evidence type="ECO:0008006" key="3">
    <source>
        <dbReference type="Google" id="ProtNLM"/>
    </source>
</evidence>
<sequence length="209" mass="22852">MPASTFARHYAEIRIAAGPAHDETEAFDSHVLAAILASAQTEADMSGVGLADGLGLSNPEIARLVDCHFPRWHPAGFADLASGAPSDEETLLIDLLLAHRSGPEPVAGWLAVMIARRAMRPDHLWQDLGLNDRGELNRLLARHFRSLHAGNTGNMRWKKYFYRVLCEAEGFSLCAAPSCAVCTDFNNCFGEEDGLSRLADLRRRVELAA</sequence>
<proteinExistence type="predicted"/>
<comment type="caution">
    <text evidence="1">The sequence shown here is derived from an EMBL/GenBank/DDBJ whole genome shotgun (WGS) entry which is preliminary data.</text>
</comment>
<dbReference type="AlphaFoldDB" id="A0A1I4TI71"/>
<dbReference type="Proteomes" id="UP000233491">
    <property type="component" value="Unassembled WGS sequence"/>
</dbReference>
<dbReference type="InterPro" id="IPR006975">
    <property type="entry name" value="NifQ"/>
</dbReference>